<evidence type="ECO:0000313" key="1">
    <source>
        <dbReference type="EMBL" id="EFC44406.1"/>
    </source>
</evidence>
<evidence type="ECO:0000313" key="2">
    <source>
        <dbReference type="Proteomes" id="UP000006671"/>
    </source>
</evidence>
<dbReference type="RefSeq" id="XP_002677150.1">
    <property type="nucleotide sequence ID" value="XM_002677104.1"/>
</dbReference>
<name>D2VFR8_NAEGR</name>
<dbReference type="EMBL" id="GG738868">
    <property type="protein sequence ID" value="EFC44406.1"/>
    <property type="molecule type" value="Genomic_DNA"/>
</dbReference>
<proteinExistence type="predicted"/>
<dbReference type="Proteomes" id="UP000006671">
    <property type="component" value="Unassembled WGS sequence"/>
</dbReference>
<dbReference type="KEGG" id="ngr:NAEGRDRAFT_58080"/>
<dbReference type="OMA" id="FGYKYEH"/>
<dbReference type="GeneID" id="8850152"/>
<keyword evidence="2" id="KW-1185">Reference proteome</keyword>
<accession>D2VFR8</accession>
<sequence length="141" mass="15900">MGKRSILKRFSRIASKVGKATEKKALGMESSMATSINSFAGDKYVSELNTLESFDEITRVQREARERYIKLTAAAFPHKVTQFKKEFSYFRELLSKPGEITVGELAAFATALVAGYILYRGGEIIGRADIFGYKYEHLEQK</sequence>
<dbReference type="VEuPathDB" id="AmoebaDB:NAEGRDRAFT_58080"/>
<dbReference type="OrthoDB" id="10250984at2759"/>
<reference evidence="1 2" key="1">
    <citation type="journal article" date="2010" name="Cell">
        <title>The genome of Naegleria gruberi illuminates early eukaryotic versatility.</title>
        <authorList>
            <person name="Fritz-Laylin L.K."/>
            <person name="Prochnik S.E."/>
            <person name="Ginger M.L."/>
            <person name="Dacks J.B."/>
            <person name="Carpenter M.L."/>
            <person name="Field M.C."/>
            <person name="Kuo A."/>
            <person name="Paredez A."/>
            <person name="Chapman J."/>
            <person name="Pham J."/>
            <person name="Shu S."/>
            <person name="Neupane R."/>
            <person name="Cipriano M."/>
            <person name="Mancuso J."/>
            <person name="Tu H."/>
            <person name="Salamov A."/>
            <person name="Lindquist E."/>
            <person name="Shapiro H."/>
            <person name="Lucas S."/>
            <person name="Grigoriev I.V."/>
            <person name="Cande W.Z."/>
            <person name="Fulton C."/>
            <person name="Rokhsar D.S."/>
            <person name="Dawson S.C."/>
        </authorList>
    </citation>
    <scope>NUCLEOTIDE SEQUENCE [LARGE SCALE GENOMIC DNA]</scope>
    <source>
        <strain evidence="1 2">NEG-M</strain>
    </source>
</reference>
<organism evidence="2">
    <name type="scientific">Naegleria gruberi</name>
    <name type="common">Amoeba</name>
    <dbReference type="NCBI Taxonomy" id="5762"/>
    <lineage>
        <taxon>Eukaryota</taxon>
        <taxon>Discoba</taxon>
        <taxon>Heterolobosea</taxon>
        <taxon>Tetramitia</taxon>
        <taxon>Eutetramitia</taxon>
        <taxon>Vahlkampfiidae</taxon>
        <taxon>Naegleria</taxon>
    </lineage>
</organism>
<dbReference type="InParanoid" id="D2VFR8"/>
<dbReference type="AlphaFoldDB" id="D2VFR8"/>
<gene>
    <name evidence="1" type="ORF">NAEGRDRAFT_58080</name>
</gene>
<protein>
    <submittedName>
        <fullName evidence="1">Predicted protein</fullName>
    </submittedName>
</protein>